<evidence type="ECO:0000256" key="3">
    <source>
        <dbReference type="ARBA" id="ARBA00022475"/>
    </source>
</evidence>
<dbReference type="EMBL" id="BAOS01000022">
    <property type="protein sequence ID" value="GAX61359.1"/>
    <property type="molecule type" value="Genomic_DNA"/>
</dbReference>
<dbReference type="Pfam" id="PF03773">
    <property type="entry name" value="ArsP_1"/>
    <property type="match status" value="1"/>
</dbReference>
<protein>
    <submittedName>
        <fullName evidence="8">Permease</fullName>
    </submittedName>
</protein>
<reference evidence="9" key="1">
    <citation type="journal article" date="2017" name="Environ. Microbiol. Rep.">
        <title>Genetic Diversity of Marine Anaerobic Ammonium-Oxidizing Bacteria as Revealed by Genomic and Proteomic Analyses of 'Candidatus Scalindua japonica'.</title>
        <authorList>
            <person name="Oshiki M."/>
            <person name="Mizuto K."/>
            <person name="Kimura Z."/>
            <person name="Kindaichi T."/>
            <person name="Satoh H."/>
            <person name="Okabe S."/>
        </authorList>
    </citation>
    <scope>NUCLEOTIDE SEQUENCE [LARGE SCALE GENOMIC DNA]</scope>
    <source>
        <strain evidence="9">husup-a2</strain>
    </source>
</reference>
<keyword evidence="9" id="KW-1185">Reference proteome</keyword>
<dbReference type="GO" id="GO:0005886">
    <property type="term" value="C:plasma membrane"/>
    <property type="evidence" value="ECO:0007669"/>
    <property type="project" value="UniProtKB-SubCell"/>
</dbReference>
<keyword evidence="5 7" id="KW-1133">Transmembrane helix</keyword>
<evidence type="ECO:0000256" key="6">
    <source>
        <dbReference type="ARBA" id="ARBA00023136"/>
    </source>
</evidence>
<dbReference type="InterPro" id="IPR005524">
    <property type="entry name" value="DUF318"/>
</dbReference>
<evidence type="ECO:0000313" key="9">
    <source>
        <dbReference type="Proteomes" id="UP000218542"/>
    </source>
</evidence>
<feature type="transmembrane region" description="Helical" evidence="7">
    <location>
        <begin position="61"/>
        <end position="79"/>
    </location>
</feature>
<dbReference type="PANTHER" id="PTHR43299:SF1">
    <property type="entry name" value="UPF0718 PROTEIN YRAQ"/>
    <property type="match status" value="1"/>
</dbReference>
<dbReference type="PANTHER" id="PTHR43299">
    <property type="entry name" value="UPF0718 PROTEIN YRAQ"/>
    <property type="match status" value="1"/>
</dbReference>
<comment type="subcellular location">
    <subcellularLocation>
        <location evidence="1">Cell membrane</location>
        <topology evidence="1">Multi-pass membrane protein</topology>
    </subcellularLocation>
</comment>
<evidence type="ECO:0000256" key="5">
    <source>
        <dbReference type="ARBA" id="ARBA00022989"/>
    </source>
</evidence>
<evidence type="ECO:0000256" key="4">
    <source>
        <dbReference type="ARBA" id="ARBA00022692"/>
    </source>
</evidence>
<evidence type="ECO:0000256" key="2">
    <source>
        <dbReference type="ARBA" id="ARBA00006386"/>
    </source>
</evidence>
<keyword evidence="3" id="KW-1003">Cell membrane</keyword>
<name>A0A286TZN0_9BACT</name>
<evidence type="ECO:0000313" key="8">
    <source>
        <dbReference type="EMBL" id="GAX61359.1"/>
    </source>
</evidence>
<feature type="transmembrane region" description="Helical" evidence="7">
    <location>
        <begin position="94"/>
        <end position="122"/>
    </location>
</feature>
<comment type="similarity">
    <text evidence="2">Belongs to the UPF0718 family.</text>
</comment>
<proteinExistence type="inferred from homology"/>
<evidence type="ECO:0000256" key="7">
    <source>
        <dbReference type="SAM" id="Phobius"/>
    </source>
</evidence>
<feature type="transmembrane region" description="Helical" evidence="7">
    <location>
        <begin position="24"/>
        <end position="41"/>
    </location>
</feature>
<gene>
    <name evidence="8" type="ORF">SCALIN_C22_0069</name>
</gene>
<dbReference type="Proteomes" id="UP000218542">
    <property type="component" value="Unassembled WGS sequence"/>
</dbReference>
<keyword evidence="6 7" id="KW-0472">Membrane</keyword>
<accession>A0A286TZN0</accession>
<comment type="caution">
    <text evidence="8">The sequence shown here is derived from an EMBL/GenBank/DDBJ whole genome shotgun (WGS) entry which is preliminary data.</text>
</comment>
<dbReference type="AlphaFoldDB" id="A0A286TZN0"/>
<organism evidence="8 9">
    <name type="scientific">Candidatus Scalindua japonica</name>
    <dbReference type="NCBI Taxonomy" id="1284222"/>
    <lineage>
        <taxon>Bacteria</taxon>
        <taxon>Pseudomonadati</taxon>
        <taxon>Planctomycetota</taxon>
        <taxon>Candidatus Brocadiia</taxon>
        <taxon>Candidatus Brocadiales</taxon>
        <taxon>Candidatus Scalinduaceae</taxon>
        <taxon>Candidatus Scalindua</taxon>
    </lineage>
</organism>
<keyword evidence="4 7" id="KW-0812">Transmembrane</keyword>
<sequence>MLRYSEIQLLPIQKDAFMSREWKIPGALVAIFVVAYTLPLGNPKIQEAFRLLQWYARNHTLACVVPVLFIAGAVITFLSQNTVMRYLRPKSNPVIAYAVASVSGCILAVCSCSVLPIFAGIYKLGAGIVKNINRRK</sequence>
<evidence type="ECO:0000256" key="1">
    <source>
        <dbReference type="ARBA" id="ARBA00004651"/>
    </source>
</evidence>